<organism evidence="1 2">
    <name type="scientific">Methylophilus rhizosphaerae</name>
    <dbReference type="NCBI Taxonomy" id="492660"/>
    <lineage>
        <taxon>Bacteria</taxon>
        <taxon>Pseudomonadati</taxon>
        <taxon>Pseudomonadota</taxon>
        <taxon>Betaproteobacteria</taxon>
        <taxon>Nitrosomonadales</taxon>
        <taxon>Methylophilaceae</taxon>
        <taxon>Methylophilus</taxon>
    </lineage>
</organism>
<protein>
    <submittedName>
        <fullName evidence="1">Uncharacterized protein</fullName>
    </submittedName>
</protein>
<evidence type="ECO:0000313" key="2">
    <source>
        <dbReference type="Proteomes" id="UP000198629"/>
    </source>
</evidence>
<dbReference type="AlphaFoldDB" id="A0A1G9AWK6"/>
<dbReference type="STRING" id="492660.SAMN05192566_0858"/>
<proteinExistence type="predicted"/>
<keyword evidence="2" id="KW-1185">Reference proteome</keyword>
<sequence length="56" mass="6383">MGLNNKVPNIIVHIGQGIKYILQMLRCALETLLNRRLPSVNQIISMADRHKKVACR</sequence>
<evidence type="ECO:0000313" key="1">
    <source>
        <dbReference type="EMBL" id="SDK31726.1"/>
    </source>
</evidence>
<reference evidence="2" key="1">
    <citation type="submission" date="2016-10" db="EMBL/GenBank/DDBJ databases">
        <authorList>
            <person name="Varghese N."/>
            <person name="Submissions S."/>
        </authorList>
    </citation>
    <scope>NUCLEOTIDE SEQUENCE [LARGE SCALE GENOMIC DNA]</scope>
    <source>
        <strain evidence="2">CBMB127</strain>
    </source>
</reference>
<dbReference type="EMBL" id="FNFX01000002">
    <property type="protein sequence ID" value="SDK31726.1"/>
    <property type="molecule type" value="Genomic_DNA"/>
</dbReference>
<dbReference type="Proteomes" id="UP000198629">
    <property type="component" value="Unassembled WGS sequence"/>
</dbReference>
<gene>
    <name evidence="1" type="ORF">SAMN05192566_0858</name>
</gene>
<accession>A0A1G9AWK6</accession>
<name>A0A1G9AWK6_9PROT</name>